<comment type="similarity">
    <text evidence="2">Belongs to the diacylglycerol/lipid kinase family.</text>
</comment>
<dbReference type="InterPro" id="IPR050187">
    <property type="entry name" value="Lipid_Phosphate_FormReg"/>
</dbReference>
<evidence type="ECO:0000256" key="3">
    <source>
        <dbReference type="ARBA" id="ARBA00022679"/>
    </source>
</evidence>
<evidence type="ECO:0000256" key="2">
    <source>
        <dbReference type="ARBA" id="ARBA00005983"/>
    </source>
</evidence>
<dbReference type="GO" id="GO:0016301">
    <property type="term" value="F:kinase activity"/>
    <property type="evidence" value="ECO:0007669"/>
    <property type="project" value="UniProtKB-KW"/>
</dbReference>
<name>A0ABP5DX27_9PSEU</name>
<gene>
    <name evidence="10" type="ORF">GCM10009754_74830</name>
</gene>
<evidence type="ECO:0000256" key="8">
    <source>
        <dbReference type="ARBA" id="ARBA00023264"/>
    </source>
</evidence>
<evidence type="ECO:0000256" key="7">
    <source>
        <dbReference type="ARBA" id="ARBA00023209"/>
    </source>
</evidence>
<dbReference type="PANTHER" id="PTHR12358:SF106">
    <property type="entry name" value="LIPID KINASE YEGS"/>
    <property type="match status" value="1"/>
</dbReference>
<keyword evidence="7" id="KW-0443">Lipid metabolism</keyword>
<feature type="domain" description="DAGKc" evidence="9">
    <location>
        <begin position="1"/>
        <end position="135"/>
    </location>
</feature>
<dbReference type="InterPro" id="IPR045540">
    <property type="entry name" value="YegS/DAGK_C"/>
</dbReference>
<dbReference type="Pfam" id="PF19279">
    <property type="entry name" value="YegS_C"/>
    <property type="match status" value="1"/>
</dbReference>
<dbReference type="InterPro" id="IPR001206">
    <property type="entry name" value="Diacylglycerol_kinase_cat_dom"/>
</dbReference>
<protein>
    <submittedName>
        <fullName evidence="10">YegS/Rv2252/BmrU family lipid kinase</fullName>
    </submittedName>
</protein>
<evidence type="ECO:0000256" key="4">
    <source>
        <dbReference type="ARBA" id="ARBA00022741"/>
    </source>
</evidence>
<dbReference type="PANTHER" id="PTHR12358">
    <property type="entry name" value="SPHINGOSINE KINASE"/>
    <property type="match status" value="1"/>
</dbReference>
<comment type="cofactor">
    <cofactor evidence="1">
        <name>Mg(2+)</name>
        <dbReference type="ChEBI" id="CHEBI:18420"/>
    </cofactor>
</comment>
<sequence>MTGIHAALAVHPDSGHGAAARVAGTVAARLRRAVDRLDLLVANSVEESRALMARAGGGGLDALVVLGGDGAVHQGVQFCAGTPVALGIVPSGTGNDFARALGVPDDPLAAVDEVVAALRAGARHRMDLGQVDGTWFATVLCAGFDALVSERANRLRWPAGPRRYDLAIIAELARFRARPVTLTTETTRLRLDATLVAVGNTAWYGGGIPICPRADATDGLFDLTVVGEVGRADLVAMLPKLRTGRHLDHPAVRTLRAASVCFDGDRLPVYADGERMGVMPLEARCVAGALTVLTTHRMRNVGRV</sequence>
<dbReference type="SMART" id="SM00046">
    <property type="entry name" value="DAGKc"/>
    <property type="match status" value="1"/>
</dbReference>
<evidence type="ECO:0000256" key="6">
    <source>
        <dbReference type="ARBA" id="ARBA00022840"/>
    </source>
</evidence>
<keyword evidence="7" id="KW-0594">Phospholipid biosynthesis</keyword>
<evidence type="ECO:0000313" key="11">
    <source>
        <dbReference type="Proteomes" id="UP001501116"/>
    </source>
</evidence>
<keyword evidence="5 10" id="KW-0418">Kinase</keyword>
<keyword evidence="6" id="KW-0067">ATP-binding</keyword>
<keyword evidence="8" id="KW-1208">Phospholipid metabolism</keyword>
<comment type="caution">
    <text evidence="10">The sequence shown here is derived from an EMBL/GenBank/DDBJ whole genome shotgun (WGS) entry which is preliminary data.</text>
</comment>
<dbReference type="SUPFAM" id="SSF111331">
    <property type="entry name" value="NAD kinase/diacylglycerol kinase-like"/>
    <property type="match status" value="1"/>
</dbReference>
<accession>A0ABP5DX27</accession>
<proteinExistence type="inferred from homology"/>
<dbReference type="Gene3D" id="3.40.50.10330">
    <property type="entry name" value="Probable inorganic polyphosphate/atp-NAD kinase, domain 1"/>
    <property type="match status" value="1"/>
</dbReference>
<dbReference type="PROSITE" id="PS50146">
    <property type="entry name" value="DAGK"/>
    <property type="match status" value="1"/>
</dbReference>
<evidence type="ECO:0000256" key="1">
    <source>
        <dbReference type="ARBA" id="ARBA00001946"/>
    </source>
</evidence>
<dbReference type="Pfam" id="PF00781">
    <property type="entry name" value="DAGK_cat"/>
    <property type="match status" value="1"/>
</dbReference>
<evidence type="ECO:0000259" key="9">
    <source>
        <dbReference type="PROSITE" id="PS50146"/>
    </source>
</evidence>
<dbReference type="Gene3D" id="2.60.200.40">
    <property type="match status" value="1"/>
</dbReference>
<dbReference type="EMBL" id="BAAANN010000043">
    <property type="protein sequence ID" value="GAA1986083.1"/>
    <property type="molecule type" value="Genomic_DNA"/>
</dbReference>
<organism evidence="10 11">
    <name type="scientific">Amycolatopsis minnesotensis</name>
    <dbReference type="NCBI Taxonomy" id="337894"/>
    <lineage>
        <taxon>Bacteria</taxon>
        <taxon>Bacillati</taxon>
        <taxon>Actinomycetota</taxon>
        <taxon>Actinomycetes</taxon>
        <taxon>Pseudonocardiales</taxon>
        <taxon>Pseudonocardiaceae</taxon>
        <taxon>Amycolatopsis</taxon>
    </lineage>
</organism>
<keyword evidence="7" id="KW-0444">Lipid biosynthesis</keyword>
<evidence type="ECO:0000256" key="5">
    <source>
        <dbReference type="ARBA" id="ARBA00022777"/>
    </source>
</evidence>
<dbReference type="InterPro" id="IPR017438">
    <property type="entry name" value="ATP-NAD_kinase_N"/>
</dbReference>
<keyword evidence="4" id="KW-0547">Nucleotide-binding</keyword>
<dbReference type="Proteomes" id="UP001501116">
    <property type="component" value="Unassembled WGS sequence"/>
</dbReference>
<dbReference type="InterPro" id="IPR016064">
    <property type="entry name" value="NAD/diacylglycerol_kinase_sf"/>
</dbReference>
<evidence type="ECO:0000313" key="10">
    <source>
        <dbReference type="EMBL" id="GAA1986083.1"/>
    </source>
</evidence>
<keyword evidence="3" id="KW-0808">Transferase</keyword>
<keyword evidence="11" id="KW-1185">Reference proteome</keyword>
<reference evidence="11" key="1">
    <citation type="journal article" date="2019" name="Int. J. Syst. Evol. Microbiol.">
        <title>The Global Catalogue of Microorganisms (GCM) 10K type strain sequencing project: providing services to taxonomists for standard genome sequencing and annotation.</title>
        <authorList>
            <consortium name="The Broad Institute Genomics Platform"/>
            <consortium name="The Broad Institute Genome Sequencing Center for Infectious Disease"/>
            <person name="Wu L."/>
            <person name="Ma J."/>
        </authorList>
    </citation>
    <scope>NUCLEOTIDE SEQUENCE [LARGE SCALE GENOMIC DNA]</scope>
    <source>
        <strain evidence="11">JCM 14545</strain>
    </source>
</reference>